<dbReference type="InterPro" id="IPR051207">
    <property type="entry name" value="ComplexI_NDUFA9_subunit"/>
</dbReference>
<dbReference type="EMBL" id="JAUEPN010000004">
    <property type="protein sequence ID" value="KAK3295886.1"/>
    <property type="molecule type" value="Genomic_DNA"/>
</dbReference>
<dbReference type="InterPro" id="IPR036291">
    <property type="entry name" value="NAD(P)-bd_dom_sf"/>
</dbReference>
<dbReference type="PANTHER" id="PTHR12126">
    <property type="entry name" value="NADH-UBIQUINONE OXIDOREDUCTASE 39 KDA SUBUNIT-RELATED"/>
    <property type="match status" value="1"/>
</dbReference>
<reference evidence="3" key="2">
    <citation type="submission" date="2023-06" db="EMBL/GenBank/DDBJ databases">
        <authorList>
            <consortium name="Lawrence Berkeley National Laboratory"/>
            <person name="Haridas S."/>
            <person name="Hensen N."/>
            <person name="Bonometti L."/>
            <person name="Westerberg I."/>
            <person name="Brannstrom I.O."/>
            <person name="Guillou S."/>
            <person name="Cros-Aarteil S."/>
            <person name="Calhoun S."/>
            <person name="Kuo A."/>
            <person name="Mondo S."/>
            <person name="Pangilinan J."/>
            <person name="Riley R."/>
            <person name="Labutti K."/>
            <person name="Andreopoulos B."/>
            <person name="Lipzen A."/>
            <person name="Chen C."/>
            <person name="Yanf M."/>
            <person name="Daum C."/>
            <person name="Ng V."/>
            <person name="Clum A."/>
            <person name="Steindorff A."/>
            <person name="Ohm R."/>
            <person name="Martin F."/>
            <person name="Silar P."/>
            <person name="Natvig D."/>
            <person name="Lalanne C."/>
            <person name="Gautier V."/>
            <person name="Ament-Velasquez S.L."/>
            <person name="Kruys A."/>
            <person name="Hutchinson M.I."/>
            <person name="Powell A.J."/>
            <person name="Barry K."/>
            <person name="Miller A.N."/>
            <person name="Grigoriev I.V."/>
            <person name="Debuchy R."/>
            <person name="Gladieux P."/>
            <person name="Thoren M.H."/>
            <person name="Johannesson H."/>
        </authorList>
    </citation>
    <scope>NUCLEOTIDE SEQUENCE</scope>
    <source>
        <strain evidence="3">CBS 168.71</strain>
    </source>
</reference>
<feature type="domain" description="NAD-dependent epimerase/dehydratase" evidence="2">
    <location>
        <begin position="7"/>
        <end position="84"/>
    </location>
</feature>
<proteinExistence type="predicted"/>
<dbReference type="PANTHER" id="PTHR12126:SF16">
    <property type="entry name" value="MIOREX COMPLEX COMPONENT 2"/>
    <property type="match status" value="1"/>
</dbReference>
<gene>
    <name evidence="3" type="ORF">B0H64DRAFT_158134</name>
</gene>
<dbReference type="RefSeq" id="XP_062659400.1">
    <property type="nucleotide sequence ID" value="XM_062798541.1"/>
</dbReference>
<dbReference type="GeneID" id="87835489"/>
<name>A0AAE0HG56_9PEZI</name>
<dbReference type="Gene3D" id="3.40.50.720">
    <property type="entry name" value="NAD(P)-binding Rossmann-like Domain"/>
    <property type="match status" value="1"/>
</dbReference>
<comment type="caution">
    <text evidence="3">The sequence shown here is derived from an EMBL/GenBank/DDBJ whole genome shotgun (WGS) entry which is preliminary data.</text>
</comment>
<dbReference type="GO" id="GO:0005739">
    <property type="term" value="C:mitochondrion"/>
    <property type="evidence" value="ECO:0007669"/>
    <property type="project" value="TreeGrafter"/>
</dbReference>
<feature type="region of interest" description="Disordered" evidence="1">
    <location>
        <begin position="118"/>
        <end position="151"/>
    </location>
</feature>
<sequence>MSATKRIVVFGGNGFLGSRICRAAVARNWDVTSVSRSGRPNWLSITSSPTPPGWSHSVTWERGDIFRPAQWTSLLYGADYVVHSLGILLEADYKGVISGRESPISGLARAFGPAPAGAANPLERVRRLEEESEKSETKKEEGGGGGGAPQLTYEMMNRDSTILLAKEAAQAGVGAFGFVSAAAGAPVLPSRYLSTKREAEEVVAREFPGMRGVFFRPPFMYDKSRGVTMGVAAMATAGSVFDGLTGGRVGGFLGSMVMKPLKVDVVADAVVEALADESVKGPVEVPQLEQLAEQAWRKTML</sequence>
<reference evidence="3" key="1">
    <citation type="journal article" date="2023" name="Mol. Phylogenet. Evol.">
        <title>Genome-scale phylogeny and comparative genomics of the fungal order Sordariales.</title>
        <authorList>
            <person name="Hensen N."/>
            <person name="Bonometti L."/>
            <person name="Westerberg I."/>
            <person name="Brannstrom I.O."/>
            <person name="Guillou S."/>
            <person name="Cros-Aarteil S."/>
            <person name="Calhoun S."/>
            <person name="Haridas S."/>
            <person name="Kuo A."/>
            <person name="Mondo S."/>
            <person name="Pangilinan J."/>
            <person name="Riley R."/>
            <person name="LaButti K."/>
            <person name="Andreopoulos B."/>
            <person name="Lipzen A."/>
            <person name="Chen C."/>
            <person name="Yan M."/>
            <person name="Daum C."/>
            <person name="Ng V."/>
            <person name="Clum A."/>
            <person name="Steindorff A."/>
            <person name="Ohm R.A."/>
            <person name="Martin F."/>
            <person name="Silar P."/>
            <person name="Natvig D.O."/>
            <person name="Lalanne C."/>
            <person name="Gautier V."/>
            <person name="Ament-Velasquez S.L."/>
            <person name="Kruys A."/>
            <person name="Hutchinson M.I."/>
            <person name="Powell A.J."/>
            <person name="Barry K."/>
            <person name="Miller A.N."/>
            <person name="Grigoriev I.V."/>
            <person name="Debuchy R."/>
            <person name="Gladieux P."/>
            <person name="Hiltunen Thoren M."/>
            <person name="Johannesson H."/>
        </authorList>
    </citation>
    <scope>NUCLEOTIDE SEQUENCE</scope>
    <source>
        <strain evidence="3">CBS 168.71</strain>
    </source>
</reference>
<evidence type="ECO:0000313" key="4">
    <source>
        <dbReference type="Proteomes" id="UP001278766"/>
    </source>
</evidence>
<feature type="compositionally biased region" description="Basic and acidic residues" evidence="1">
    <location>
        <begin position="123"/>
        <end position="142"/>
    </location>
</feature>
<organism evidence="3 4">
    <name type="scientific">Chaetomium fimeti</name>
    <dbReference type="NCBI Taxonomy" id="1854472"/>
    <lineage>
        <taxon>Eukaryota</taxon>
        <taxon>Fungi</taxon>
        <taxon>Dikarya</taxon>
        <taxon>Ascomycota</taxon>
        <taxon>Pezizomycotina</taxon>
        <taxon>Sordariomycetes</taxon>
        <taxon>Sordariomycetidae</taxon>
        <taxon>Sordariales</taxon>
        <taxon>Chaetomiaceae</taxon>
        <taxon>Chaetomium</taxon>
    </lineage>
</organism>
<dbReference type="Proteomes" id="UP001278766">
    <property type="component" value="Unassembled WGS sequence"/>
</dbReference>
<evidence type="ECO:0000256" key="1">
    <source>
        <dbReference type="SAM" id="MobiDB-lite"/>
    </source>
</evidence>
<dbReference type="AlphaFoldDB" id="A0AAE0HG56"/>
<dbReference type="Pfam" id="PF01370">
    <property type="entry name" value="Epimerase"/>
    <property type="match status" value="1"/>
</dbReference>
<dbReference type="GO" id="GO:0044877">
    <property type="term" value="F:protein-containing complex binding"/>
    <property type="evidence" value="ECO:0007669"/>
    <property type="project" value="TreeGrafter"/>
</dbReference>
<dbReference type="InterPro" id="IPR001509">
    <property type="entry name" value="Epimerase_deHydtase"/>
</dbReference>
<dbReference type="SUPFAM" id="SSF51735">
    <property type="entry name" value="NAD(P)-binding Rossmann-fold domains"/>
    <property type="match status" value="1"/>
</dbReference>
<protein>
    <recommendedName>
        <fullName evidence="2">NAD-dependent epimerase/dehydratase domain-containing protein</fullName>
    </recommendedName>
</protein>
<accession>A0AAE0HG56</accession>
<keyword evidence="4" id="KW-1185">Reference proteome</keyword>
<evidence type="ECO:0000259" key="2">
    <source>
        <dbReference type="Pfam" id="PF01370"/>
    </source>
</evidence>
<evidence type="ECO:0000313" key="3">
    <source>
        <dbReference type="EMBL" id="KAK3295886.1"/>
    </source>
</evidence>